<reference evidence="3" key="1">
    <citation type="submission" date="2020-11" db="EMBL/GenBank/DDBJ databases">
        <authorList>
            <person name="Koelle M."/>
            <person name="Horta M.A.C."/>
            <person name="Nowrousian M."/>
            <person name="Ohm R.A."/>
            <person name="Benz P."/>
            <person name="Pilgard A."/>
        </authorList>
    </citation>
    <scope>NUCLEOTIDE SEQUENCE</scope>
    <source>
        <strain evidence="3">FPRL280</strain>
    </source>
</reference>
<keyword evidence="2" id="KW-0472">Membrane</keyword>
<name>A0A8H7P0E9_9APHY</name>
<feature type="region of interest" description="Disordered" evidence="1">
    <location>
        <begin position="190"/>
        <end position="211"/>
    </location>
</feature>
<dbReference type="Proteomes" id="UP000639403">
    <property type="component" value="Unassembled WGS sequence"/>
</dbReference>
<dbReference type="AlphaFoldDB" id="A0A8H7P0E9"/>
<organism evidence="3 4">
    <name type="scientific">Rhodonia placenta</name>
    <dbReference type="NCBI Taxonomy" id="104341"/>
    <lineage>
        <taxon>Eukaryota</taxon>
        <taxon>Fungi</taxon>
        <taxon>Dikarya</taxon>
        <taxon>Basidiomycota</taxon>
        <taxon>Agaricomycotina</taxon>
        <taxon>Agaricomycetes</taxon>
        <taxon>Polyporales</taxon>
        <taxon>Adustoporiaceae</taxon>
        <taxon>Rhodonia</taxon>
    </lineage>
</organism>
<evidence type="ECO:0000256" key="1">
    <source>
        <dbReference type="SAM" id="MobiDB-lite"/>
    </source>
</evidence>
<protein>
    <submittedName>
        <fullName evidence="3">Uncharacterized protein</fullName>
    </submittedName>
</protein>
<evidence type="ECO:0000313" key="3">
    <source>
        <dbReference type="EMBL" id="KAF9812442.1"/>
    </source>
</evidence>
<dbReference type="Pfam" id="PF11712">
    <property type="entry name" value="Vma12"/>
    <property type="match status" value="1"/>
</dbReference>
<feature type="transmembrane region" description="Helical" evidence="2">
    <location>
        <begin position="119"/>
        <end position="140"/>
    </location>
</feature>
<dbReference type="EMBL" id="JADOXO010000132">
    <property type="protein sequence ID" value="KAF9812442.1"/>
    <property type="molecule type" value="Genomic_DNA"/>
</dbReference>
<gene>
    <name evidence="3" type="ORF">IEO21_06204</name>
</gene>
<keyword evidence="2" id="KW-1133">Transmembrane helix</keyword>
<proteinExistence type="predicted"/>
<dbReference type="InterPro" id="IPR021013">
    <property type="entry name" value="ATPase_Vma12"/>
</dbReference>
<evidence type="ECO:0000256" key="2">
    <source>
        <dbReference type="SAM" id="Phobius"/>
    </source>
</evidence>
<keyword evidence="2" id="KW-0812">Transmembrane</keyword>
<reference evidence="3" key="2">
    <citation type="journal article" name="Front. Microbiol.">
        <title>Degradative Capacity of Two Strains of Rhodonia placenta: From Phenotype to Genotype.</title>
        <authorList>
            <person name="Kolle M."/>
            <person name="Horta M.A.C."/>
            <person name="Nowrousian M."/>
            <person name="Ohm R.A."/>
            <person name="Benz J.P."/>
            <person name="Pilgard A."/>
        </authorList>
    </citation>
    <scope>NUCLEOTIDE SEQUENCE</scope>
    <source>
        <strain evidence="3">FPRL280</strain>
    </source>
</reference>
<feature type="region of interest" description="Disordered" evidence="1">
    <location>
        <begin position="217"/>
        <end position="236"/>
    </location>
</feature>
<accession>A0A8H7P0E9</accession>
<comment type="caution">
    <text evidence="3">The sequence shown here is derived from an EMBL/GenBank/DDBJ whole genome shotgun (WGS) entry which is preliminary data.</text>
</comment>
<feature type="transmembrane region" description="Helical" evidence="2">
    <location>
        <begin position="152"/>
        <end position="173"/>
    </location>
</feature>
<sequence length="251" mass="27213">MSSESELTVSLEPHLVAVLKPLPHLLPASISSRLSPFLSDDSLPASTIPYALLSAISSWSRSAEGTRALQDHSPSLKPSDYSMIALLAGTRTSPDKRFPHIPVRSPLEDAQREVSDRRAVVAIVNALLSIGGSGAATWWAAGRLAWKDEWKVLFALLVATVVAISEAILYMIWDARRSGRPLIVRTKPFAQPTKKTDGDTPVAEEGGSEVEVKVVTSTGTSTATPTLEDRIQPHQPHIRERSLALKLDVED</sequence>
<feature type="compositionally biased region" description="Basic and acidic residues" evidence="1">
    <location>
        <begin position="227"/>
        <end position="236"/>
    </location>
</feature>
<dbReference type="GO" id="GO:0070072">
    <property type="term" value="P:vacuolar proton-transporting V-type ATPase complex assembly"/>
    <property type="evidence" value="ECO:0007669"/>
    <property type="project" value="InterPro"/>
</dbReference>
<evidence type="ECO:0000313" key="4">
    <source>
        <dbReference type="Proteomes" id="UP000639403"/>
    </source>
</evidence>